<dbReference type="InterPro" id="IPR038260">
    <property type="entry name" value="Vps53_C_sf"/>
</dbReference>
<dbReference type="Proteomes" id="UP000325440">
    <property type="component" value="Unassembled WGS sequence"/>
</dbReference>
<dbReference type="InterPro" id="IPR031745">
    <property type="entry name" value="Vps53_C"/>
</dbReference>
<keyword evidence="5" id="KW-0967">Endosome</keyword>
<dbReference type="GO" id="GO:0005829">
    <property type="term" value="C:cytosol"/>
    <property type="evidence" value="ECO:0007669"/>
    <property type="project" value="GOC"/>
</dbReference>
<reference evidence="10 11" key="1">
    <citation type="submission" date="2019-08" db="EMBL/GenBank/DDBJ databases">
        <authorList>
            <person name="Alioto T."/>
            <person name="Alioto T."/>
            <person name="Gomez Garrido J."/>
        </authorList>
    </citation>
    <scope>NUCLEOTIDE SEQUENCE [LARGE SCALE GENOMIC DNA]</scope>
</reference>
<dbReference type="EMBL" id="CABPRJ010001428">
    <property type="protein sequence ID" value="VVC35829.1"/>
    <property type="molecule type" value="Genomic_DNA"/>
</dbReference>
<dbReference type="InterPro" id="IPR039766">
    <property type="entry name" value="Vps53"/>
</dbReference>
<dbReference type="InterPro" id="IPR007234">
    <property type="entry name" value="Vps53_N"/>
</dbReference>
<dbReference type="Gene3D" id="1.10.357.110">
    <property type="entry name" value="Vacuolar protein sorting-associated protein 53, C-terminus"/>
    <property type="match status" value="1"/>
</dbReference>
<sequence>MSTNDDEINDVVNTETLVYSAEVQKAIDEILPSDDPLDKPDFDTIDYINNLFPTEQSLTNIDDVISSLECKVDSIDNDIRSVIRGQIEVNKDGKAELEEAQRYIKHLFSQIREIKQKAEHSEEIVKEITLDIKQLDCAKKNLTTSITTLNNLHMLVSGIESLRGLTTKRKYGEIVMPLQGVTDVMKNFKNYTDIPHIAQLATEVKQLQESLATQIMADFREAFSGPNAKNFVPNRQMAEACLVVSILEPKVKAELLEWFIDLQLSEYTHLFDSTEDVAWLDKVNQRYAWFKRQLLQCEEKFGTMFPIQWELSERIAVEFCKITKNELSKLMCKRKNEIDVKLLLYAIQKTVAFENLMAKTFNGSTVVQNDEKSLNNKTKPSNISNTEIEEILQPFSEELQISDDLLGNIPSQSQRNDPKQNSSPFYGLISDCFQPFLYIYIDSVDKNLSELVERFVNDIKITLAKENIDDQTATVLPNCADLFLFYKKSLGQCTELSNHNPMLALAIVFKKYLKEYATKILEANLPKINHPATSLTTNMSNLTKDLIKDLQLLPSGMTDASVKNINCTSQELAKICCILTTADYCMETTQQLEEKLKEKIDPGLIGKISMVNEQDTFQNIIFMSINILVQYLEADLEPALNNMLKVPWQNITAVGDQSEYVTIMTTHLRAVVPVVRTYLSTSRKYFTKFCITFANSFIPKFIQHLYKCKPLSNIGAEQLLLDTHSLKTILLDLPSMNLDDNRKAPASYTKVVVKGMTKAEMILKLVMAPTMKHYTSFVDQYLKLLPESDMTEFQKILEMKGLKAAERNELLNLFRPRNPTGSFVTSTAALSSLKQYTSRIKKNLISN</sequence>
<evidence type="ECO:0000256" key="4">
    <source>
        <dbReference type="ARBA" id="ARBA00014103"/>
    </source>
</evidence>
<accession>A0A5E4MWB0</accession>
<comment type="similarity">
    <text evidence="3">Belongs to the VPS53 family.</text>
</comment>
<feature type="domain" description="Vps53 C-terminal" evidence="9">
    <location>
        <begin position="717"/>
        <end position="802"/>
    </location>
</feature>
<dbReference type="GO" id="GO:0042147">
    <property type="term" value="P:retrograde transport, endosome to Golgi"/>
    <property type="evidence" value="ECO:0007669"/>
    <property type="project" value="InterPro"/>
</dbReference>
<evidence type="ECO:0000256" key="3">
    <source>
        <dbReference type="ARBA" id="ARBA00008628"/>
    </source>
</evidence>
<evidence type="ECO:0000259" key="9">
    <source>
        <dbReference type="Pfam" id="PF16854"/>
    </source>
</evidence>
<dbReference type="AlphaFoldDB" id="A0A5E4MWB0"/>
<dbReference type="Pfam" id="PF04100">
    <property type="entry name" value="Vps53_N"/>
    <property type="match status" value="1"/>
</dbReference>
<evidence type="ECO:0000259" key="8">
    <source>
        <dbReference type="Pfam" id="PF04100"/>
    </source>
</evidence>
<evidence type="ECO:0000313" key="10">
    <source>
        <dbReference type="EMBL" id="VVC35829.1"/>
    </source>
</evidence>
<protein>
    <recommendedName>
        <fullName evidence="4">Vacuolar protein sorting-associated protein 53 homolog</fullName>
    </recommendedName>
</protein>
<dbReference type="PANTHER" id="PTHR12820">
    <property type="entry name" value="VACUOLAR SORTING PROTEIN 53"/>
    <property type="match status" value="1"/>
</dbReference>
<evidence type="ECO:0000256" key="5">
    <source>
        <dbReference type="ARBA" id="ARBA00022753"/>
    </source>
</evidence>
<gene>
    <name evidence="10" type="ORF">CINCED_3A007557</name>
</gene>
<dbReference type="Pfam" id="PF16854">
    <property type="entry name" value="VPS53_C"/>
    <property type="match status" value="1"/>
</dbReference>
<organism evidence="10 11">
    <name type="scientific">Cinara cedri</name>
    <dbReference type="NCBI Taxonomy" id="506608"/>
    <lineage>
        <taxon>Eukaryota</taxon>
        <taxon>Metazoa</taxon>
        <taxon>Ecdysozoa</taxon>
        <taxon>Arthropoda</taxon>
        <taxon>Hexapoda</taxon>
        <taxon>Insecta</taxon>
        <taxon>Pterygota</taxon>
        <taxon>Neoptera</taxon>
        <taxon>Paraneoptera</taxon>
        <taxon>Hemiptera</taxon>
        <taxon>Sternorrhyncha</taxon>
        <taxon>Aphidomorpha</taxon>
        <taxon>Aphidoidea</taxon>
        <taxon>Aphididae</taxon>
        <taxon>Lachninae</taxon>
        <taxon>Cinara</taxon>
    </lineage>
</organism>
<evidence type="ECO:0000256" key="1">
    <source>
        <dbReference type="ARBA" id="ARBA00004150"/>
    </source>
</evidence>
<proteinExistence type="inferred from homology"/>
<dbReference type="GO" id="GO:0000938">
    <property type="term" value="C:GARP complex"/>
    <property type="evidence" value="ECO:0007669"/>
    <property type="project" value="InterPro"/>
</dbReference>
<evidence type="ECO:0000313" key="11">
    <source>
        <dbReference type="Proteomes" id="UP000325440"/>
    </source>
</evidence>
<keyword evidence="6" id="KW-0333">Golgi apparatus</keyword>
<dbReference type="PANTHER" id="PTHR12820:SF0">
    <property type="entry name" value="VACUOLAR PROTEIN SORTING-ASSOCIATED PROTEIN 53 HOMOLOG"/>
    <property type="match status" value="1"/>
</dbReference>
<evidence type="ECO:0000256" key="2">
    <source>
        <dbReference type="ARBA" id="ARBA00004481"/>
    </source>
</evidence>
<comment type="subcellular location">
    <subcellularLocation>
        <location evidence="2">Endosome membrane</location>
        <topology evidence="2">Peripheral membrane protein</topology>
    </subcellularLocation>
    <subcellularLocation>
        <location evidence="1">Golgi apparatus</location>
        <location evidence="1">trans-Golgi network membrane</location>
        <topology evidence="1">Peripheral membrane protein</topology>
    </subcellularLocation>
</comment>
<feature type="domain" description="Vps53 N-terminal" evidence="8">
    <location>
        <begin position="40"/>
        <end position="459"/>
    </location>
</feature>
<dbReference type="GO" id="GO:0010008">
    <property type="term" value="C:endosome membrane"/>
    <property type="evidence" value="ECO:0007669"/>
    <property type="project" value="UniProtKB-SubCell"/>
</dbReference>
<evidence type="ECO:0000256" key="7">
    <source>
        <dbReference type="ARBA" id="ARBA00023136"/>
    </source>
</evidence>
<keyword evidence="7" id="KW-0472">Membrane</keyword>
<dbReference type="OrthoDB" id="10261632at2759"/>
<keyword evidence="11" id="KW-1185">Reference proteome</keyword>
<evidence type="ECO:0000256" key="6">
    <source>
        <dbReference type="ARBA" id="ARBA00023034"/>
    </source>
</evidence>
<name>A0A5E4MWB0_9HEMI</name>